<reference evidence="2 3" key="1">
    <citation type="journal article" date="2019" name="Int. J. Syst. Evol. Microbiol.">
        <title>The Global Catalogue of Microorganisms (GCM) 10K type strain sequencing project: providing services to taxonomists for standard genome sequencing and annotation.</title>
        <authorList>
            <consortium name="The Broad Institute Genomics Platform"/>
            <consortium name="The Broad Institute Genome Sequencing Center for Infectious Disease"/>
            <person name="Wu L."/>
            <person name="Ma J."/>
        </authorList>
    </citation>
    <scope>NUCLEOTIDE SEQUENCE [LARGE SCALE GENOMIC DNA]</scope>
    <source>
        <strain evidence="2 3">JCM 15591</strain>
    </source>
</reference>
<comment type="caution">
    <text evidence="2">The sequence shown here is derived from an EMBL/GenBank/DDBJ whole genome shotgun (WGS) entry which is preliminary data.</text>
</comment>
<feature type="region of interest" description="Disordered" evidence="1">
    <location>
        <begin position="1"/>
        <end position="39"/>
    </location>
</feature>
<organism evidence="2 3">
    <name type="scientific">Nostocoides vanveenii</name>
    <dbReference type="NCBI Taxonomy" id="330835"/>
    <lineage>
        <taxon>Bacteria</taxon>
        <taxon>Bacillati</taxon>
        <taxon>Actinomycetota</taxon>
        <taxon>Actinomycetes</taxon>
        <taxon>Micrococcales</taxon>
        <taxon>Intrasporangiaceae</taxon>
        <taxon>Nostocoides</taxon>
    </lineage>
</organism>
<feature type="compositionally biased region" description="Basic and acidic residues" evidence="1">
    <location>
        <begin position="1"/>
        <end position="22"/>
    </location>
</feature>
<accession>A0ABN2KUP3</accession>
<protein>
    <submittedName>
        <fullName evidence="2">Uncharacterized protein</fullName>
    </submittedName>
</protein>
<name>A0ABN2KUP3_9MICO</name>
<keyword evidence="3" id="KW-1185">Reference proteome</keyword>
<gene>
    <name evidence="2" type="ORF">GCM10009810_25810</name>
</gene>
<proteinExistence type="predicted"/>
<dbReference type="EMBL" id="BAAAPN010000057">
    <property type="protein sequence ID" value="GAA1765805.1"/>
    <property type="molecule type" value="Genomic_DNA"/>
</dbReference>
<dbReference type="Proteomes" id="UP001501475">
    <property type="component" value="Unassembled WGS sequence"/>
</dbReference>
<evidence type="ECO:0000256" key="1">
    <source>
        <dbReference type="SAM" id="MobiDB-lite"/>
    </source>
</evidence>
<evidence type="ECO:0000313" key="3">
    <source>
        <dbReference type="Proteomes" id="UP001501475"/>
    </source>
</evidence>
<sequence>MPDRDGRPNREEAEGGEHRPDIADPPYPRGCPGSGGLAARRVPMSRKISLPVSTQECAASASIDAEPVIAATTVLAPAINGLAPKAIRTVSRLSLRGVPR</sequence>
<evidence type="ECO:0000313" key="2">
    <source>
        <dbReference type="EMBL" id="GAA1765805.1"/>
    </source>
</evidence>